<dbReference type="InterPro" id="IPR012348">
    <property type="entry name" value="RNR-like"/>
</dbReference>
<name>A0ABV3SVN3_9ACTN</name>
<organism evidence="1 2">
    <name type="scientific">Nocardioides eburneus</name>
    <dbReference type="NCBI Taxonomy" id="3231482"/>
    <lineage>
        <taxon>Bacteria</taxon>
        <taxon>Bacillati</taxon>
        <taxon>Actinomycetota</taxon>
        <taxon>Actinomycetes</taxon>
        <taxon>Propionibacteriales</taxon>
        <taxon>Nocardioidaceae</taxon>
        <taxon>Nocardioides</taxon>
    </lineage>
</organism>
<accession>A0ABV3SVN3</accession>
<dbReference type="EMBL" id="JBFPJR010000006">
    <property type="protein sequence ID" value="MEX0426984.1"/>
    <property type="molecule type" value="Genomic_DNA"/>
</dbReference>
<gene>
    <name evidence="1" type="ORF">AB3X52_05070</name>
</gene>
<comment type="caution">
    <text evidence="1">The sequence shown here is derived from an EMBL/GenBank/DDBJ whole genome shotgun (WGS) entry which is preliminary data.</text>
</comment>
<keyword evidence="2" id="KW-1185">Reference proteome</keyword>
<protein>
    <submittedName>
        <fullName evidence="1">GTP-binding protein LepA</fullName>
    </submittedName>
</protein>
<dbReference type="InterPro" id="IPR009078">
    <property type="entry name" value="Ferritin-like_SF"/>
</dbReference>
<evidence type="ECO:0000313" key="2">
    <source>
        <dbReference type="Proteomes" id="UP001556631"/>
    </source>
</evidence>
<dbReference type="Gene3D" id="1.10.620.20">
    <property type="entry name" value="Ribonucleotide Reductase, subunit A"/>
    <property type="match status" value="1"/>
</dbReference>
<dbReference type="RefSeq" id="WP_367991930.1">
    <property type="nucleotide sequence ID" value="NZ_JBFPJR010000006.1"/>
</dbReference>
<evidence type="ECO:0000313" key="1">
    <source>
        <dbReference type="EMBL" id="MEX0426984.1"/>
    </source>
</evidence>
<dbReference type="SUPFAM" id="SSF47240">
    <property type="entry name" value="Ferritin-like"/>
    <property type="match status" value="1"/>
</dbReference>
<reference evidence="1 2" key="1">
    <citation type="submission" date="2024-07" db="EMBL/GenBank/DDBJ databases">
        <authorList>
            <person name="Lee S."/>
            <person name="Kang M."/>
        </authorList>
    </citation>
    <scope>NUCLEOTIDE SEQUENCE [LARGE SCALE GENOMIC DNA]</scope>
    <source>
        <strain evidence="1 2">DS6</strain>
    </source>
</reference>
<proteinExistence type="predicted"/>
<sequence>MTTIPTLARLADHVDRLGAEHPPLPLAAVDFTVRRPAVLAARFGGVLDYMARAELEVERNVLELTTLLPDPPALDRRFYTEVWGPQEKQHGLILDELQRRLGLPSATTDLTSVSAKLRLVGLLAHLAPVQDVVRMLYYLTGMTTERSALLAYHRLHDGAVALGERAVAETVVTPIRRQEPGHYAYYQLAARRLWSELSGWQRWLVRRLRAVSFTPVGAGTREQRADVGEMMLELGIDGPDEAGALAAEVTRVERELLGAQGRGLRVPPYVARAFRDAVELAEQRRTERAVS</sequence>
<dbReference type="Proteomes" id="UP001556631">
    <property type="component" value="Unassembled WGS sequence"/>
</dbReference>